<comment type="subcellular location">
    <subcellularLocation>
        <location evidence="10">Cytoplasm</location>
    </subcellularLocation>
</comment>
<reference evidence="14" key="1">
    <citation type="submission" date="2017-09" db="EMBL/GenBank/DDBJ databases">
        <authorList>
            <person name="Varghese N."/>
            <person name="Submissions S."/>
        </authorList>
    </citation>
    <scope>NUCLEOTIDE SEQUENCE [LARGE SCALE GENOMIC DNA]</scope>
    <source>
        <strain evidence="14">DSM 2913</strain>
    </source>
</reference>
<feature type="binding site" evidence="10">
    <location>
        <position position="127"/>
    </location>
    <ligand>
        <name>ATP</name>
        <dbReference type="ChEBI" id="CHEBI:30616"/>
    </ligand>
</feature>
<feature type="region of interest" description="Interaction with tRNA" evidence="10">
    <location>
        <begin position="149"/>
        <end position="151"/>
    </location>
</feature>
<keyword evidence="14" id="KW-1185">Reference proteome</keyword>
<comment type="caution">
    <text evidence="10">Lacks conserved residue(s) required for the propagation of feature annotation.</text>
</comment>
<feature type="disulfide bond" description="Alternate" evidence="10">
    <location>
        <begin position="102"/>
        <end position="199"/>
    </location>
</feature>
<dbReference type="FunFam" id="3.40.50.620:FF:000302">
    <property type="entry name" value="tRNA-specific 2-thiouridylase MnmA"/>
    <property type="match status" value="1"/>
</dbReference>
<keyword evidence="1 10" id="KW-0963">Cytoplasm</keyword>
<organism evidence="13 14">
    <name type="scientific">Hydrogenobacter hydrogenophilus</name>
    <dbReference type="NCBI Taxonomy" id="35835"/>
    <lineage>
        <taxon>Bacteria</taxon>
        <taxon>Pseudomonadati</taxon>
        <taxon>Aquificota</taxon>
        <taxon>Aquificia</taxon>
        <taxon>Aquificales</taxon>
        <taxon>Aquificaceae</taxon>
        <taxon>Hydrogenobacter</taxon>
    </lineage>
</organism>
<dbReference type="Pfam" id="PF03054">
    <property type="entry name" value="tRNA_Me_trans"/>
    <property type="match status" value="1"/>
</dbReference>
<evidence type="ECO:0000256" key="1">
    <source>
        <dbReference type="ARBA" id="ARBA00022490"/>
    </source>
</evidence>
<dbReference type="CDD" id="cd01998">
    <property type="entry name" value="MnmA_TRMU-like"/>
    <property type="match status" value="1"/>
</dbReference>
<feature type="binding site" evidence="10">
    <location>
        <begin position="6"/>
        <end position="13"/>
    </location>
    <ligand>
        <name>ATP</name>
        <dbReference type="ChEBI" id="CHEBI:30616"/>
    </ligand>
</feature>
<evidence type="ECO:0000256" key="5">
    <source>
        <dbReference type="ARBA" id="ARBA00022741"/>
    </source>
</evidence>
<accession>A0A285P1E9</accession>
<keyword evidence="6 10" id="KW-0067">ATP-binding</keyword>
<keyword evidence="8 10" id="KW-1015">Disulfide bond</keyword>
<dbReference type="RefSeq" id="WP_096601554.1">
    <property type="nucleotide sequence ID" value="NZ_OBEN01000003.1"/>
</dbReference>
<comment type="function">
    <text evidence="10">Catalyzes the 2-thiolation of uridine at the wobble position (U34) of tRNA, leading to the formation of s(2)U34.</text>
</comment>
<feature type="domain" description="tRNA-specific 2-thiouridylase MnmA-like C-terminal" evidence="11">
    <location>
        <begin position="289"/>
        <end position="351"/>
    </location>
</feature>
<keyword evidence="2 10" id="KW-0820">tRNA-binding</keyword>
<feature type="site" description="Interaction with tRNA" evidence="10">
    <location>
        <position position="335"/>
    </location>
</feature>
<dbReference type="InterPro" id="IPR046884">
    <property type="entry name" value="MnmA-like_central"/>
</dbReference>
<evidence type="ECO:0000256" key="9">
    <source>
        <dbReference type="ARBA" id="ARBA00051542"/>
    </source>
</evidence>
<dbReference type="GO" id="GO:0005737">
    <property type="term" value="C:cytoplasm"/>
    <property type="evidence" value="ECO:0007669"/>
    <property type="project" value="UniProtKB-SubCell"/>
</dbReference>
<evidence type="ECO:0000256" key="6">
    <source>
        <dbReference type="ARBA" id="ARBA00022840"/>
    </source>
</evidence>
<dbReference type="GO" id="GO:0008168">
    <property type="term" value="F:methyltransferase activity"/>
    <property type="evidence" value="ECO:0007669"/>
    <property type="project" value="UniProtKB-KW"/>
</dbReference>
<evidence type="ECO:0000256" key="4">
    <source>
        <dbReference type="ARBA" id="ARBA00022694"/>
    </source>
</evidence>
<dbReference type="InterPro" id="IPR004506">
    <property type="entry name" value="MnmA-like"/>
</dbReference>
<evidence type="ECO:0000259" key="12">
    <source>
        <dbReference type="Pfam" id="PF20259"/>
    </source>
</evidence>
<evidence type="ECO:0000313" key="13">
    <source>
        <dbReference type="EMBL" id="SNZ13701.1"/>
    </source>
</evidence>
<comment type="similarity">
    <text evidence="10">Belongs to the MnmA/TRMU family.</text>
</comment>
<dbReference type="GO" id="GO:0005524">
    <property type="term" value="F:ATP binding"/>
    <property type="evidence" value="ECO:0007669"/>
    <property type="project" value="UniProtKB-KW"/>
</dbReference>
<dbReference type="PANTHER" id="PTHR11933">
    <property type="entry name" value="TRNA 5-METHYLAMINOMETHYL-2-THIOURIDYLATE -METHYLTRANSFERASE"/>
    <property type="match status" value="1"/>
</dbReference>
<dbReference type="NCBIfam" id="NF001138">
    <property type="entry name" value="PRK00143.1"/>
    <property type="match status" value="1"/>
</dbReference>
<dbReference type="Gene3D" id="3.40.50.620">
    <property type="entry name" value="HUPs"/>
    <property type="match status" value="1"/>
</dbReference>
<dbReference type="NCBIfam" id="TIGR00420">
    <property type="entry name" value="trmU"/>
    <property type="match status" value="1"/>
</dbReference>
<gene>
    <name evidence="10" type="primary">mnmA</name>
    <name evidence="13" type="ORF">SAMN06265353_0859</name>
</gene>
<proteinExistence type="inferred from homology"/>
<keyword evidence="5 10" id="KW-0547">Nucleotide-binding</keyword>
<evidence type="ECO:0000259" key="11">
    <source>
        <dbReference type="Pfam" id="PF20258"/>
    </source>
</evidence>
<evidence type="ECO:0000313" key="14">
    <source>
        <dbReference type="Proteomes" id="UP000218627"/>
    </source>
</evidence>
<dbReference type="GO" id="GO:0000049">
    <property type="term" value="F:tRNA binding"/>
    <property type="evidence" value="ECO:0007669"/>
    <property type="project" value="UniProtKB-KW"/>
</dbReference>
<dbReference type="FunFam" id="2.30.30.280:FF:000001">
    <property type="entry name" value="tRNA-specific 2-thiouridylase MnmA"/>
    <property type="match status" value="1"/>
</dbReference>
<evidence type="ECO:0000256" key="10">
    <source>
        <dbReference type="HAMAP-Rule" id="MF_00144"/>
    </source>
</evidence>
<feature type="region of interest" description="Interaction with tRNA" evidence="10">
    <location>
        <begin position="301"/>
        <end position="302"/>
    </location>
</feature>
<dbReference type="AlphaFoldDB" id="A0A285P1E9"/>
<dbReference type="Gene3D" id="2.30.30.280">
    <property type="entry name" value="Adenine nucleotide alpha hydrolases-like domains"/>
    <property type="match status" value="1"/>
</dbReference>
<dbReference type="InterPro" id="IPR023382">
    <property type="entry name" value="MnmA-like_central_sf"/>
</dbReference>
<dbReference type="OrthoDB" id="9800696at2"/>
<keyword evidence="13" id="KW-0489">Methyltransferase</keyword>
<evidence type="ECO:0000256" key="7">
    <source>
        <dbReference type="ARBA" id="ARBA00022884"/>
    </source>
</evidence>
<dbReference type="InterPro" id="IPR046885">
    <property type="entry name" value="MnmA-like_C"/>
</dbReference>
<dbReference type="EC" id="2.8.1.13" evidence="10"/>
<dbReference type="GO" id="GO:0002143">
    <property type="term" value="P:tRNA wobble position uridine thiolation"/>
    <property type="evidence" value="ECO:0007669"/>
    <property type="project" value="TreeGrafter"/>
</dbReference>
<sequence length="354" mass="39971">MRVAVGMSGGVDSSVSALLMKLAGHEVIGVTLRFHTLPESCSADDLRVCCSPQDVKDAVRVSEKLGIPHITLDWERIFKSRVIDYFVREYLEGKTPNPCAVCNRDVKTGFLAKYLRDVAQIDKLATGHYARILEYKGRKLIAKAEDKSKDQSYFLALLESDAIELLEFPLGSLTKEEVRRIAKEYHLPVAQKRDSQEVCFLMGKKPGEFLRDLVGPKEGIITDTEGRVLGKHTGIYNFTIGQRRGLRVSAGKPLYVIDVDWQNNRLIVGEEDKLYRDSLKLLYLNAHLPIEEWEDVYAVVRYRSKPVKVKDIREAEDNTYVVEFEEKVWGITPGQVCAFYEGDVLLGGGVIAKE</sequence>
<feature type="site" description="Interaction with tRNA" evidence="10">
    <location>
        <position position="128"/>
    </location>
</feature>
<dbReference type="HAMAP" id="MF_00144">
    <property type="entry name" value="tRNA_thiouridyl_MnmA"/>
    <property type="match status" value="1"/>
</dbReference>
<comment type="catalytic activity">
    <reaction evidence="9 10">
        <text>S-sulfanyl-L-cysteinyl-[protein] + uridine(34) in tRNA + AH2 + ATP = 2-thiouridine(34) in tRNA + L-cysteinyl-[protein] + A + AMP + diphosphate + H(+)</text>
        <dbReference type="Rhea" id="RHEA:47032"/>
        <dbReference type="Rhea" id="RHEA-COMP:10131"/>
        <dbReference type="Rhea" id="RHEA-COMP:11726"/>
        <dbReference type="Rhea" id="RHEA-COMP:11727"/>
        <dbReference type="Rhea" id="RHEA-COMP:11728"/>
        <dbReference type="ChEBI" id="CHEBI:13193"/>
        <dbReference type="ChEBI" id="CHEBI:15378"/>
        <dbReference type="ChEBI" id="CHEBI:17499"/>
        <dbReference type="ChEBI" id="CHEBI:29950"/>
        <dbReference type="ChEBI" id="CHEBI:30616"/>
        <dbReference type="ChEBI" id="CHEBI:33019"/>
        <dbReference type="ChEBI" id="CHEBI:61963"/>
        <dbReference type="ChEBI" id="CHEBI:65315"/>
        <dbReference type="ChEBI" id="CHEBI:87170"/>
        <dbReference type="ChEBI" id="CHEBI:456215"/>
        <dbReference type="EC" id="2.8.1.13"/>
    </reaction>
</comment>
<name>A0A285P1E9_9AQUI</name>
<dbReference type="GO" id="GO:0103016">
    <property type="term" value="F:tRNA-uridine 2-sulfurtransferase activity"/>
    <property type="evidence" value="ECO:0007669"/>
    <property type="project" value="UniProtKB-EC"/>
</dbReference>
<feature type="active site" description="Nucleophile" evidence="10">
    <location>
        <position position="102"/>
    </location>
</feature>
<feature type="active site" description="Cysteine persulfide intermediate" evidence="10">
    <location>
        <position position="199"/>
    </location>
</feature>
<dbReference type="PANTHER" id="PTHR11933:SF5">
    <property type="entry name" value="MITOCHONDRIAL TRNA-SPECIFIC 2-THIOURIDYLASE 1"/>
    <property type="match status" value="1"/>
</dbReference>
<evidence type="ECO:0000256" key="2">
    <source>
        <dbReference type="ARBA" id="ARBA00022555"/>
    </source>
</evidence>
<evidence type="ECO:0000256" key="3">
    <source>
        <dbReference type="ARBA" id="ARBA00022679"/>
    </source>
</evidence>
<dbReference type="EMBL" id="OBEN01000003">
    <property type="protein sequence ID" value="SNZ13701.1"/>
    <property type="molecule type" value="Genomic_DNA"/>
</dbReference>
<keyword evidence="7 10" id="KW-0694">RNA-binding</keyword>
<dbReference type="Proteomes" id="UP000218627">
    <property type="component" value="Unassembled WGS sequence"/>
</dbReference>
<feature type="domain" description="tRNA-specific 2-thiouridylase MnmA-like central" evidence="12">
    <location>
        <begin position="208"/>
        <end position="270"/>
    </location>
</feature>
<feature type="binding site" evidence="10">
    <location>
        <position position="32"/>
    </location>
    <ligand>
        <name>ATP</name>
        <dbReference type="ChEBI" id="CHEBI:30616"/>
    </ligand>
</feature>
<keyword evidence="4 10" id="KW-0819">tRNA processing</keyword>
<dbReference type="Pfam" id="PF20258">
    <property type="entry name" value="tRNA_Me_trans_C"/>
    <property type="match status" value="1"/>
</dbReference>
<evidence type="ECO:0000256" key="8">
    <source>
        <dbReference type="ARBA" id="ARBA00023157"/>
    </source>
</evidence>
<dbReference type="Gene3D" id="2.40.30.10">
    <property type="entry name" value="Translation factors"/>
    <property type="match status" value="1"/>
</dbReference>
<keyword evidence="3 10" id="KW-0808">Transferase</keyword>
<dbReference type="GO" id="GO:0032259">
    <property type="term" value="P:methylation"/>
    <property type="evidence" value="ECO:0007669"/>
    <property type="project" value="UniProtKB-KW"/>
</dbReference>
<dbReference type="Pfam" id="PF20259">
    <property type="entry name" value="tRNA_Me_trans_M"/>
    <property type="match status" value="1"/>
</dbReference>
<protein>
    <recommendedName>
        <fullName evidence="10">tRNA-specific 2-thiouridylase MnmA</fullName>
        <ecNumber evidence="10">2.8.1.13</ecNumber>
    </recommendedName>
</protein>
<dbReference type="SUPFAM" id="SSF52402">
    <property type="entry name" value="Adenine nucleotide alpha hydrolases-like"/>
    <property type="match status" value="1"/>
</dbReference>
<dbReference type="InterPro" id="IPR014729">
    <property type="entry name" value="Rossmann-like_a/b/a_fold"/>
</dbReference>